<evidence type="ECO:0000313" key="2">
    <source>
        <dbReference type="EMBL" id="RLJ70990.1"/>
    </source>
</evidence>
<dbReference type="AlphaFoldDB" id="A0A497XS55"/>
<organism evidence="2 3">
    <name type="scientific">Hydrogenivirga caldilitoris</name>
    <dbReference type="NCBI Taxonomy" id="246264"/>
    <lineage>
        <taxon>Bacteria</taxon>
        <taxon>Pseudomonadati</taxon>
        <taxon>Aquificota</taxon>
        <taxon>Aquificia</taxon>
        <taxon>Aquificales</taxon>
        <taxon>Aquificaceae</taxon>
        <taxon>Hydrogenivirga</taxon>
    </lineage>
</organism>
<keyword evidence="1" id="KW-0812">Transmembrane</keyword>
<feature type="transmembrane region" description="Helical" evidence="1">
    <location>
        <begin position="96"/>
        <end position="120"/>
    </location>
</feature>
<name>A0A497XS55_9AQUI</name>
<dbReference type="OrthoDB" id="9810558at2"/>
<proteinExistence type="predicted"/>
<reference evidence="2 3" key="1">
    <citation type="submission" date="2018-10" db="EMBL/GenBank/DDBJ databases">
        <title>Genomic Encyclopedia of Archaeal and Bacterial Type Strains, Phase II (KMG-II): from individual species to whole genera.</title>
        <authorList>
            <person name="Goeker M."/>
        </authorList>
    </citation>
    <scope>NUCLEOTIDE SEQUENCE [LARGE SCALE GENOMIC DNA]</scope>
    <source>
        <strain evidence="2 3">DSM 16510</strain>
    </source>
</reference>
<keyword evidence="3" id="KW-1185">Reference proteome</keyword>
<keyword evidence="1" id="KW-1133">Transmembrane helix</keyword>
<protein>
    <recommendedName>
        <fullName evidence="4">ABC-2 family transporter</fullName>
    </recommendedName>
</protein>
<evidence type="ECO:0000256" key="1">
    <source>
        <dbReference type="SAM" id="Phobius"/>
    </source>
</evidence>
<feature type="transmembrane region" description="Helical" evidence="1">
    <location>
        <begin position="243"/>
        <end position="261"/>
    </location>
</feature>
<feature type="transmembrane region" description="Helical" evidence="1">
    <location>
        <begin position="21"/>
        <end position="38"/>
    </location>
</feature>
<keyword evidence="1" id="KW-0472">Membrane</keyword>
<dbReference type="EMBL" id="RCCJ01000001">
    <property type="protein sequence ID" value="RLJ70990.1"/>
    <property type="molecule type" value="Genomic_DNA"/>
</dbReference>
<evidence type="ECO:0000313" key="3">
    <source>
        <dbReference type="Proteomes" id="UP000267841"/>
    </source>
</evidence>
<dbReference type="PANTHER" id="PTHR43471:SF10">
    <property type="entry name" value="SLL1107 PROTEIN"/>
    <property type="match status" value="1"/>
</dbReference>
<comment type="caution">
    <text evidence="2">The sequence shown here is derived from an EMBL/GenBank/DDBJ whole genome shotgun (WGS) entry which is preliminary data.</text>
</comment>
<feature type="transmembrane region" description="Helical" evidence="1">
    <location>
        <begin position="171"/>
        <end position="195"/>
    </location>
</feature>
<accession>A0A497XS55</accession>
<dbReference type="PANTHER" id="PTHR43471">
    <property type="entry name" value="ABC TRANSPORTER PERMEASE"/>
    <property type="match status" value="1"/>
</dbReference>
<evidence type="ECO:0008006" key="4">
    <source>
        <dbReference type="Google" id="ProtNLM"/>
    </source>
</evidence>
<feature type="transmembrane region" description="Helical" evidence="1">
    <location>
        <begin position="140"/>
        <end position="164"/>
    </location>
</feature>
<dbReference type="Proteomes" id="UP000267841">
    <property type="component" value="Unassembled WGS sequence"/>
</dbReference>
<sequence>MNRLLGFAYITVKENVRRKSFYGVAIVYFLSLLFARVLTEFSLQDLTKFLTDFSYSFLTFFLVVSTLFITTDVMAKDIEKKAIYTIISKGISRDGYVVGRAFSFLVFTLILTAVLGFLFLVSVKGLNVYIPDAYKKEVLLIQGLVVIAVLWVKLFSLSTVVIFFSSFMSTFFLVFLASVVIYLAGSSIENLYYFITFNEGKVSPLVAYAVKILFYALPNFSTLGVDVILGTEPLKVGRVVLELLKSLTYSGFLLGLSMLVFRRRELS</sequence>
<gene>
    <name evidence="2" type="ORF">BCF55_1279</name>
</gene>
<feature type="transmembrane region" description="Helical" evidence="1">
    <location>
        <begin position="53"/>
        <end position="75"/>
    </location>
</feature>
<dbReference type="RefSeq" id="WP_121011635.1">
    <property type="nucleotide sequence ID" value="NZ_RCCJ01000001.1"/>
</dbReference>